<comment type="subcellular location">
    <subcellularLocation>
        <location evidence="1">Membrane</location>
    </subcellularLocation>
</comment>
<evidence type="ECO:0000256" key="7">
    <source>
        <dbReference type="ARBA" id="ARBA00022989"/>
    </source>
</evidence>
<evidence type="ECO:0000256" key="10">
    <source>
        <dbReference type="SAM" id="Phobius"/>
    </source>
</evidence>
<dbReference type="Proteomes" id="UP000011083">
    <property type="component" value="Unassembled WGS sequence"/>
</dbReference>
<dbReference type="RefSeq" id="XP_004340853.1">
    <property type="nucleotide sequence ID" value="XM_004340805.1"/>
</dbReference>
<comment type="similarity">
    <text evidence="2">Belongs to the UPF0057 (PMP3) family.</text>
</comment>
<sequence length="154" mass="17443">MEVVDILLIILAIFLPPVSVFLKRGCDIHLLINILLWIFTWIGGVIHAIWVLNSKRTKNFLIVDNKTKLGQVEEAFREFTAREDLAILLISQHVANDIRHLLDEYDRLLPTVLEIPSKGAAYDMAKDSLMTKVLRMLGTSADAPDIDDESTSHH</sequence>
<dbReference type="STRING" id="1257118.L8H0Q0"/>
<evidence type="ECO:0000256" key="5">
    <source>
        <dbReference type="ARBA" id="ARBA00022692"/>
    </source>
</evidence>
<dbReference type="VEuPathDB" id="AmoebaDB:ACA1_150590"/>
<dbReference type="InterPro" id="IPR036906">
    <property type="entry name" value="ATPase_V1_fsu_sf"/>
</dbReference>
<proteinExistence type="inferred from homology"/>
<dbReference type="InterPro" id="IPR000612">
    <property type="entry name" value="PMP3"/>
</dbReference>
<evidence type="ECO:0000256" key="3">
    <source>
        <dbReference type="ARBA" id="ARBA00010148"/>
    </source>
</evidence>
<dbReference type="GO" id="GO:0046961">
    <property type="term" value="F:proton-transporting ATPase activity, rotational mechanism"/>
    <property type="evidence" value="ECO:0007669"/>
    <property type="project" value="InterPro"/>
</dbReference>
<evidence type="ECO:0000256" key="2">
    <source>
        <dbReference type="ARBA" id="ARBA00009530"/>
    </source>
</evidence>
<evidence type="ECO:0000256" key="8">
    <source>
        <dbReference type="ARBA" id="ARBA00023065"/>
    </source>
</evidence>
<dbReference type="InterPro" id="IPR005772">
    <property type="entry name" value="ATPase_V1-cplx_fsu_euk"/>
</dbReference>
<feature type="transmembrane region" description="Helical" evidence="10">
    <location>
        <begin position="34"/>
        <end position="52"/>
    </location>
</feature>
<keyword evidence="4" id="KW-0813">Transport</keyword>
<protein>
    <submittedName>
        <fullName evidence="11">Vacuolar ATP synthase subunit F, putative</fullName>
    </submittedName>
</protein>
<dbReference type="GO" id="GO:0033180">
    <property type="term" value="C:proton-transporting V-type ATPase, V1 domain"/>
    <property type="evidence" value="ECO:0007669"/>
    <property type="project" value="InterPro"/>
</dbReference>
<dbReference type="PANTHER" id="PTHR13861">
    <property type="entry name" value="VACUOLAR ATP SYNTHASE SUBUNIT F"/>
    <property type="match status" value="1"/>
</dbReference>
<comment type="similarity">
    <text evidence="3">Belongs to the V-ATPase F subunit family.</text>
</comment>
<dbReference type="PANTHER" id="PTHR13861:SF2">
    <property type="entry name" value="V-TYPE PROTON ATPASE SUBUNIT F"/>
    <property type="match status" value="1"/>
</dbReference>
<dbReference type="InterPro" id="IPR008218">
    <property type="entry name" value="ATPase_V1-cplx_f_g_su"/>
</dbReference>
<accession>L8H0Q0</accession>
<keyword evidence="9 10" id="KW-0472">Membrane</keyword>
<dbReference type="OrthoDB" id="10261947at2759"/>
<dbReference type="AlphaFoldDB" id="L8H0Q0"/>
<dbReference type="Pfam" id="PF01679">
    <property type="entry name" value="Pmp3"/>
    <property type="match status" value="1"/>
</dbReference>
<keyword evidence="5 10" id="KW-0812">Transmembrane</keyword>
<reference evidence="11 12" key="1">
    <citation type="journal article" date="2013" name="Genome Biol.">
        <title>Genome of Acanthamoeba castellanii highlights extensive lateral gene transfer and early evolution of tyrosine kinase signaling.</title>
        <authorList>
            <person name="Clarke M."/>
            <person name="Lohan A.J."/>
            <person name="Liu B."/>
            <person name="Lagkouvardos I."/>
            <person name="Roy S."/>
            <person name="Zafar N."/>
            <person name="Bertelli C."/>
            <person name="Schilde C."/>
            <person name="Kianianmomeni A."/>
            <person name="Burglin T.R."/>
            <person name="Frech C."/>
            <person name="Turcotte B."/>
            <person name="Kopec K.O."/>
            <person name="Synnott J.M."/>
            <person name="Choo C."/>
            <person name="Paponov I."/>
            <person name="Finkler A."/>
            <person name="Soon Heng Tan C."/>
            <person name="Hutchins A.P."/>
            <person name="Weinmeier T."/>
            <person name="Rattei T."/>
            <person name="Chu J.S."/>
            <person name="Gimenez G."/>
            <person name="Irimia M."/>
            <person name="Rigden D.J."/>
            <person name="Fitzpatrick D.A."/>
            <person name="Lorenzo-Morales J."/>
            <person name="Bateman A."/>
            <person name="Chiu C.H."/>
            <person name="Tang P."/>
            <person name="Hegemann P."/>
            <person name="Fromm H."/>
            <person name="Raoult D."/>
            <person name="Greub G."/>
            <person name="Miranda-Saavedra D."/>
            <person name="Chen N."/>
            <person name="Nash P."/>
            <person name="Ginger M.L."/>
            <person name="Horn M."/>
            <person name="Schaap P."/>
            <person name="Caler L."/>
            <person name="Loftus B."/>
        </authorList>
    </citation>
    <scope>NUCLEOTIDE SEQUENCE [LARGE SCALE GENOMIC DNA]</scope>
    <source>
        <strain evidence="11 12">Neff</strain>
    </source>
</reference>
<evidence type="ECO:0000313" key="12">
    <source>
        <dbReference type="Proteomes" id="UP000011083"/>
    </source>
</evidence>
<evidence type="ECO:0000313" key="11">
    <source>
        <dbReference type="EMBL" id="ELR18797.1"/>
    </source>
</evidence>
<dbReference type="Pfam" id="PF01990">
    <property type="entry name" value="ATP-synt_F"/>
    <property type="match status" value="1"/>
</dbReference>
<keyword evidence="6" id="KW-0375">Hydrogen ion transport</keyword>
<evidence type="ECO:0000256" key="1">
    <source>
        <dbReference type="ARBA" id="ARBA00004370"/>
    </source>
</evidence>
<evidence type="ECO:0000256" key="6">
    <source>
        <dbReference type="ARBA" id="ARBA00022781"/>
    </source>
</evidence>
<name>L8H0Q0_ACACF</name>
<organism evidence="11 12">
    <name type="scientific">Acanthamoeba castellanii (strain ATCC 30010 / Neff)</name>
    <dbReference type="NCBI Taxonomy" id="1257118"/>
    <lineage>
        <taxon>Eukaryota</taxon>
        <taxon>Amoebozoa</taxon>
        <taxon>Discosea</taxon>
        <taxon>Longamoebia</taxon>
        <taxon>Centramoebida</taxon>
        <taxon>Acanthamoebidae</taxon>
        <taxon>Acanthamoeba</taxon>
    </lineage>
</organism>
<keyword evidence="8" id="KW-0406">Ion transport</keyword>
<dbReference type="KEGG" id="acan:ACA1_150590"/>
<keyword evidence="7 10" id="KW-1133">Transmembrane helix</keyword>
<keyword evidence="12" id="KW-1185">Reference proteome</keyword>
<dbReference type="GeneID" id="14919593"/>
<dbReference type="Gene3D" id="3.40.50.10580">
    <property type="entry name" value="ATPase, V1 complex, subunit F"/>
    <property type="match status" value="1"/>
</dbReference>
<dbReference type="SUPFAM" id="SSF159468">
    <property type="entry name" value="AtpF-like"/>
    <property type="match status" value="1"/>
</dbReference>
<dbReference type="NCBIfam" id="TIGR01101">
    <property type="entry name" value="V_ATP_synt_F"/>
    <property type="match status" value="1"/>
</dbReference>
<feature type="transmembrane region" description="Helical" evidence="10">
    <location>
        <begin position="6"/>
        <end position="22"/>
    </location>
</feature>
<gene>
    <name evidence="11" type="ORF">ACA1_150590</name>
</gene>
<evidence type="ECO:0000256" key="4">
    <source>
        <dbReference type="ARBA" id="ARBA00022448"/>
    </source>
</evidence>
<dbReference type="EMBL" id="KB007942">
    <property type="protein sequence ID" value="ELR18797.1"/>
    <property type="molecule type" value="Genomic_DNA"/>
</dbReference>
<evidence type="ECO:0000256" key="9">
    <source>
        <dbReference type="ARBA" id="ARBA00023136"/>
    </source>
</evidence>